<proteinExistence type="predicted"/>
<protein>
    <submittedName>
        <fullName evidence="2">Uncharacterized protein</fullName>
    </submittedName>
</protein>
<keyword evidence="3" id="KW-1185">Reference proteome</keyword>
<dbReference type="Proteomes" id="UP000679779">
    <property type="component" value="Unassembled WGS sequence"/>
</dbReference>
<sequence>MFSFVVNLFIGVLTHGEENITSGGISSIYIYIFVCSLIVQGQSFPFALGLNVRRTDFFAGTSLMGLLVSAASATVWPIPCIISG</sequence>
<keyword evidence="1" id="KW-0812">Transmembrane</keyword>
<feature type="transmembrane region" description="Helical" evidence="1">
    <location>
        <begin position="28"/>
        <end position="50"/>
    </location>
</feature>
<evidence type="ECO:0000313" key="3">
    <source>
        <dbReference type="Proteomes" id="UP000679779"/>
    </source>
</evidence>
<accession>A0A920C8V5</accession>
<name>A0A920C8V5_9BACL</name>
<comment type="caution">
    <text evidence="2">The sequence shown here is derived from an EMBL/GenBank/DDBJ whole genome shotgun (WGS) entry which is preliminary data.</text>
</comment>
<keyword evidence="1" id="KW-1133">Transmembrane helix</keyword>
<evidence type="ECO:0000256" key="1">
    <source>
        <dbReference type="SAM" id="Phobius"/>
    </source>
</evidence>
<dbReference type="AlphaFoldDB" id="A0A920C8V5"/>
<feature type="transmembrane region" description="Helical" evidence="1">
    <location>
        <begin position="57"/>
        <end position="78"/>
    </location>
</feature>
<evidence type="ECO:0000313" key="2">
    <source>
        <dbReference type="EMBL" id="GIO30340.1"/>
    </source>
</evidence>
<gene>
    <name evidence="2" type="ORF">J2TS6_14810</name>
</gene>
<organism evidence="2 3">
    <name type="scientific">Paenibacillus albilobatus</name>
    <dbReference type="NCBI Taxonomy" id="2716884"/>
    <lineage>
        <taxon>Bacteria</taxon>
        <taxon>Bacillati</taxon>
        <taxon>Bacillota</taxon>
        <taxon>Bacilli</taxon>
        <taxon>Bacillales</taxon>
        <taxon>Paenibacillaceae</taxon>
        <taxon>Paenibacillus</taxon>
    </lineage>
</organism>
<dbReference type="EMBL" id="BORQ01000001">
    <property type="protein sequence ID" value="GIO30340.1"/>
    <property type="molecule type" value="Genomic_DNA"/>
</dbReference>
<keyword evidence="1" id="KW-0472">Membrane</keyword>
<reference evidence="2" key="1">
    <citation type="submission" date="2021-03" db="EMBL/GenBank/DDBJ databases">
        <title>Antimicrobial resistance genes in bacteria isolated from Japanese honey, and their potential for conferring macrolide and lincosamide resistance in the American foulbrood pathogen Paenibacillus larvae.</title>
        <authorList>
            <person name="Okamoto M."/>
            <person name="Kumagai M."/>
            <person name="Kanamori H."/>
            <person name="Takamatsu D."/>
        </authorList>
    </citation>
    <scope>NUCLEOTIDE SEQUENCE</scope>
    <source>
        <strain evidence="2">J2TS6</strain>
    </source>
</reference>